<keyword evidence="2" id="KW-1185">Reference proteome</keyword>
<evidence type="ECO:0000313" key="2">
    <source>
        <dbReference type="Proteomes" id="UP001223520"/>
    </source>
</evidence>
<name>A0AAJ6P982_9CYAN</name>
<accession>A0AAJ6P982</accession>
<protein>
    <recommendedName>
        <fullName evidence="3">Transposase</fullName>
    </recommendedName>
</protein>
<gene>
    <name evidence="1" type="ORF">QI031_28165</name>
</gene>
<dbReference type="Proteomes" id="UP001223520">
    <property type="component" value="Chromosome"/>
</dbReference>
<proteinExistence type="predicted"/>
<evidence type="ECO:0000313" key="1">
    <source>
        <dbReference type="EMBL" id="WGV25559.1"/>
    </source>
</evidence>
<dbReference type="SUPFAM" id="SSF53098">
    <property type="entry name" value="Ribonuclease H-like"/>
    <property type="match status" value="1"/>
</dbReference>
<organism evidence="1 2">
    <name type="scientific">Halotia branconii CENA392</name>
    <dbReference type="NCBI Taxonomy" id="1539056"/>
    <lineage>
        <taxon>Bacteria</taxon>
        <taxon>Bacillati</taxon>
        <taxon>Cyanobacteriota</taxon>
        <taxon>Cyanophyceae</taxon>
        <taxon>Nostocales</taxon>
        <taxon>Nodulariaceae</taxon>
        <taxon>Halotia</taxon>
    </lineage>
</organism>
<dbReference type="EMBL" id="CP124543">
    <property type="protein sequence ID" value="WGV25559.1"/>
    <property type="molecule type" value="Genomic_DNA"/>
</dbReference>
<reference evidence="1 2" key="1">
    <citation type="journal article" date="2023" name="Limnol Oceanogr Lett">
        <title>Environmental adaptations by the intertidal Antarctic cyanobacterium Halotia branconii CENA392 as revealed using long-read genome sequencing.</title>
        <authorList>
            <person name="Dextro R.B."/>
            <person name="Delbaje E."/>
            <person name="Freitas P.N.N."/>
            <person name="Geraldes V."/>
            <person name="Pinto E."/>
            <person name="Long P.F."/>
            <person name="Fiore M.F."/>
        </authorList>
    </citation>
    <scope>NUCLEOTIDE SEQUENCE [LARGE SCALE GENOMIC DNA]</scope>
    <source>
        <strain evidence="1 2">CENA392</strain>
    </source>
</reference>
<sequence length="83" mass="10004">MCKVRWKVVEFHRELKQLIGIELCQCRKERIQRNHIACAILVWLRLKDLARYTNQTIYQMKHGLLSNYLVQQLKRPAVPIFIV</sequence>
<dbReference type="KEGG" id="hbq:QI031_28165"/>
<dbReference type="AlphaFoldDB" id="A0AAJ6P982"/>
<dbReference type="InterPro" id="IPR012337">
    <property type="entry name" value="RNaseH-like_sf"/>
</dbReference>
<evidence type="ECO:0008006" key="3">
    <source>
        <dbReference type="Google" id="ProtNLM"/>
    </source>
</evidence>